<dbReference type="InterPro" id="IPR042197">
    <property type="entry name" value="Apaf_helical"/>
</dbReference>
<proteinExistence type="predicted"/>
<feature type="domain" description="TIR" evidence="4">
    <location>
        <begin position="23"/>
        <end position="187"/>
    </location>
</feature>
<protein>
    <recommendedName>
        <fullName evidence="4">TIR domain-containing protein</fullName>
    </recommendedName>
</protein>
<name>A0AAN7J294_QUERU</name>
<dbReference type="PANTHER" id="PTHR11017:SF570">
    <property type="entry name" value="DISEASE RESISTANCE PROTEIN (TIR-NBS CLASS)-RELATED"/>
    <property type="match status" value="1"/>
</dbReference>
<dbReference type="SUPFAM" id="SSF52540">
    <property type="entry name" value="P-loop containing nucleoside triphosphate hydrolases"/>
    <property type="match status" value="1"/>
</dbReference>
<dbReference type="Pfam" id="PF00931">
    <property type="entry name" value="NB-ARC"/>
    <property type="match status" value="1"/>
</dbReference>
<evidence type="ECO:0000256" key="1">
    <source>
        <dbReference type="ARBA" id="ARBA00022614"/>
    </source>
</evidence>
<evidence type="ECO:0000259" key="4">
    <source>
        <dbReference type="PROSITE" id="PS50104"/>
    </source>
</evidence>
<dbReference type="PROSITE" id="PS50104">
    <property type="entry name" value="TIR"/>
    <property type="match status" value="1"/>
</dbReference>
<dbReference type="InterPro" id="IPR032675">
    <property type="entry name" value="LRR_dom_sf"/>
</dbReference>
<dbReference type="Gene3D" id="3.80.10.10">
    <property type="entry name" value="Ribonuclease Inhibitor"/>
    <property type="match status" value="2"/>
</dbReference>
<dbReference type="SUPFAM" id="SSF52200">
    <property type="entry name" value="Toll/Interleukin receptor TIR domain"/>
    <property type="match status" value="1"/>
</dbReference>
<dbReference type="GO" id="GO:0006952">
    <property type="term" value="P:defense response"/>
    <property type="evidence" value="ECO:0007669"/>
    <property type="project" value="InterPro"/>
</dbReference>
<evidence type="ECO:0000313" key="5">
    <source>
        <dbReference type="EMBL" id="KAK4594941.1"/>
    </source>
</evidence>
<dbReference type="SMART" id="SM00255">
    <property type="entry name" value="TIR"/>
    <property type="match status" value="1"/>
</dbReference>
<keyword evidence="6" id="KW-1185">Reference proteome</keyword>
<dbReference type="InterPro" id="IPR027417">
    <property type="entry name" value="P-loop_NTPase"/>
</dbReference>
<dbReference type="GO" id="GO:0043531">
    <property type="term" value="F:ADP binding"/>
    <property type="evidence" value="ECO:0007669"/>
    <property type="project" value="InterPro"/>
</dbReference>
<keyword evidence="3" id="KW-0520">NAD</keyword>
<dbReference type="PRINTS" id="PR00364">
    <property type="entry name" value="DISEASERSIST"/>
</dbReference>
<sequence length="922" mass="105780">MALVTSKGGLSSSSSSSFTHQLKNFDVFLNFRGEDTRLGFTGHLYNALCQQGINTFIDDNFQRGEEISAGLLKIIESSRISINVFSENYASSTWCLDELAKIVECKKNSKLVRPVFYNVDPSEVHYQKGKFGEALSKHEEKIKDNKKLHSWREALREAANISGWHYKHDCTEFEFIQEIVEEISNSKLNRMPLFVAKYPVGINSHVEAIKLQLDIGSNDVRVLGMYGLTVYNKIFYNFERSFFLKNVREKSGTFDGIIQLQEMLLCETLGNRQLKVCSESKGTSMIENILRNKRILLILDDVDKSDQIERLIGGCDWFASGSRIIITTRDKHLLHTVRICHSTYMVNELRDHEALELFSMHTFQKNKPQEDYLELTNQVICYAKGIPLALSIIGSNLHGRSQMEWKSALDKYEMIPDKDIQNVLQVSYQGLDDTEQNIFLDLACFFKGHLKDYVVDILNSCDLYPIIGIQKLIDKCLINESPQKLELRILMENKGSDNIQGMMIVPLEPTKLQLEATCFEKMKNLKFLMVGNVDICKGLEYLPNGLRVLDWLWFPLSSFPSNFRPQNLVALNLPQSRIILDKLFKRVQYRSLTHMNFSGRQFIRKLPDLLGATPNVKNLDLRFCRKLVKIHDSIGYLDKLESWELKGCFELHILPSCIVMKSLKILSLLGCERVRRFPDIPQGMENLKLEMLHIGSPFYLCQLPISIYELQHISQLRFYGNVQFPKSVGIGRQAPLNFLKKLSSCFTHLEKTKDLNLQECIIRFNRIITKINPSGTSPSLKVIILVNFENIFSRFAKLQFLKILNCMQFGRKFGLPQDMKCLGVKIDLHSHHKLSHQIDFSSRVSISKLLVLLDESFPTLDAYLASELVEIYGIRVPGKKIPKWFNHQSTESTILFWVQVLFCISCTIPSGQIGVLLVDTGP</sequence>
<dbReference type="EMBL" id="JAXUIC010000004">
    <property type="protein sequence ID" value="KAK4594941.1"/>
    <property type="molecule type" value="Genomic_DNA"/>
</dbReference>
<dbReference type="InterPro" id="IPR000157">
    <property type="entry name" value="TIR_dom"/>
</dbReference>
<dbReference type="Proteomes" id="UP001324115">
    <property type="component" value="Unassembled WGS sequence"/>
</dbReference>
<dbReference type="Gene3D" id="1.10.8.430">
    <property type="entry name" value="Helical domain of apoptotic protease-activating factors"/>
    <property type="match status" value="1"/>
</dbReference>
<keyword evidence="1" id="KW-0433">Leucine-rich repeat</keyword>
<dbReference type="InterPro" id="IPR002182">
    <property type="entry name" value="NB-ARC"/>
</dbReference>
<dbReference type="Pfam" id="PF23282">
    <property type="entry name" value="WHD_ROQ1"/>
    <property type="match status" value="1"/>
</dbReference>
<evidence type="ECO:0000256" key="2">
    <source>
        <dbReference type="ARBA" id="ARBA00022737"/>
    </source>
</evidence>
<gene>
    <name evidence="5" type="ORF">RGQ29_018608</name>
</gene>
<accession>A0AAN7J294</accession>
<dbReference type="Gene3D" id="3.40.50.300">
    <property type="entry name" value="P-loop containing nucleotide triphosphate hydrolases"/>
    <property type="match status" value="1"/>
</dbReference>
<dbReference type="InterPro" id="IPR035897">
    <property type="entry name" value="Toll_tir_struct_dom_sf"/>
</dbReference>
<dbReference type="Gene3D" id="3.40.50.10140">
    <property type="entry name" value="Toll/interleukin-1 receptor homology (TIR) domain"/>
    <property type="match status" value="1"/>
</dbReference>
<keyword evidence="2" id="KW-0677">Repeat</keyword>
<evidence type="ECO:0000256" key="3">
    <source>
        <dbReference type="ARBA" id="ARBA00023027"/>
    </source>
</evidence>
<comment type="caution">
    <text evidence="5">The sequence shown here is derived from an EMBL/GenBank/DDBJ whole genome shotgun (WGS) entry which is preliminary data.</text>
</comment>
<reference evidence="5 6" key="1">
    <citation type="journal article" date="2023" name="G3 (Bethesda)">
        <title>A haplotype-resolved chromosome-scale genome for Quercus rubra L. provides insights into the genetics of adaptive traits for red oak species.</title>
        <authorList>
            <person name="Kapoor B."/>
            <person name="Jenkins J."/>
            <person name="Schmutz J."/>
            <person name="Zhebentyayeva T."/>
            <person name="Kuelheim C."/>
            <person name="Coggeshall M."/>
            <person name="Heim C."/>
            <person name="Lasky J.R."/>
            <person name="Leites L."/>
            <person name="Islam-Faridi N."/>
            <person name="Romero-Severson J."/>
            <person name="DeLeo V.L."/>
            <person name="Lucas S.M."/>
            <person name="Lazic D."/>
            <person name="Gailing O."/>
            <person name="Carlson J."/>
            <person name="Staton M."/>
        </authorList>
    </citation>
    <scope>NUCLEOTIDE SEQUENCE [LARGE SCALE GENOMIC DNA]</scope>
    <source>
        <strain evidence="5">Pseudo-F2</strain>
    </source>
</reference>
<dbReference type="InterPro" id="IPR058192">
    <property type="entry name" value="WHD_ROQ1-like"/>
</dbReference>
<dbReference type="InterPro" id="IPR044974">
    <property type="entry name" value="Disease_R_plants"/>
</dbReference>
<dbReference type="GO" id="GO:0007165">
    <property type="term" value="P:signal transduction"/>
    <property type="evidence" value="ECO:0007669"/>
    <property type="project" value="InterPro"/>
</dbReference>
<dbReference type="Pfam" id="PF01582">
    <property type="entry name" value="TIR"/>
    <property type="match status" value="1"/>
</dbReference>
<dbReference type="FunFam" id="3.40.50.10140:FF:000007">
    <property type="entry name" value="Disease resistance protein (TIR-NBS-LRR class)"/>
    <property type="match status" value="1"/>
</dbReference>
<dbReference type="PANTHER" id="PTHR11017">
    <property type="entry name" value="LEUCINE-RICH REPEAT-CONTAINING PROTEIN"/>
    <property type="match status" value="1"/>
</dbReference>
<evidence type="ECO:0000313" key="6">
    <source>
        <dbReference type="Proteomes" id="UP001324115"/>
    </source>
</evidence>
<organism evidence="5 6">
    <name type="scientific">Quercus rubra</name>
    <name type="common">Northern red oak</name>
    <name type="synonym">Quercus borealis</name>
    <dbReference type="NCBI Taxonomy" id="3512"/>
    <lineage>
        <taxon>Eukaryota</taxon>
        <taxon>Viridiplantae</taxon>
        <taxon>Streptophyta</taxon>
        <taxon>Embryophyta</taxon>
        <taxon>Tracheophyta</taxon>
        <taxon>Spermatophyta</taxon>
        <taxon>Magnoliopsida</taxon>
        <taxon>eudicotyledons</taxon>
        <taxon>Gunneridae</taxon>
        <taxon>Pentapetalae</taxon>
        <taxon>rosids</taxon>
        <taxon>fabids</taxon>
        <taxon>Fagales</taxon>
        <taxon>Fagaceae</taxon>
        <taxon>Quercus</taxon>
    </lineage>
</organism>
<dbReference type="AlphaFoldDB" id="A0AAN7J294"/>
<dbReference type="SUPFAM" id="SSF52058">
    <property type="entry name" value="L domain-like"/>
    <property type="match status" value="1"/>
</dbReference>